<evidence type="ECO:0000256" key="1">
    <source>
        <dbReference type="SAM" id="Phobius"/>
    </source>
</evidence>
<dbReference type="SMART" id="SM00261">
    <property type="entry name" value="FU"/>
    <property type="match status" value="7"/>
</dbReference>
<keyword evidence="3" id="KW-1185">Reference proteome</keyword>
<dbReference type="Gene3D" id="2.10.220.10">
    <property type="entry name" value="Hormone Receptor, Insulin-like Growth Factor Receptor 1, Chain A, domain 2"/>
    <property type="match status" value="5"/>
</dbReference>
<dbReference type="VEuPathDB" id="VectorBase:GPAI033150"/>
<dbReference type="InterPro" id="IPR006212">
    <property type="entry name" value="Furin_repeat"/>
</dbReference>
<proteinExistence type="predicted"/>
<keyword evidence="1" id="KW-0472">Membrane</keyword>
<dbReference type="AlphaFoldDB" id="A0A1B0A3A3"/>
<dbReference type="FunFam" id="2.10.220.10:FF:000055">
    <property type="entry name" value="Furin-like protease 2"/>
    <property type="match status" value="1"/>
</dbReference>
<dbReference type="Proteomes" id="UP000092445">
    <property type="component" value="Unassembled WGS sequence"/>
</dbReference>
<dbReference type="CDD" id="cd00064">
    <property type="entry name" value="FU"/>
    <property type="match status" value="5"/>
</dbReference>
<evidence type="ECO:0000313" key="2">
    <source>
        <dbReference type="EnsemblMetazoa" id="GPAI033150-PA"/>
    </source>
</evidence>
<feature type="transmembrane region" description="Helical" evidence="1">
    <location>
        <begin position="411"/>
        <end position="433"/>
    </location>
</feature>
<keyword evidence="1" id="KW-0812">Transmembrane</keyword>
<reference evidence="2" key="2">
    <citation type="submission" date="2020-05" db="UniProtKB">
        <authorList>
            <consortium name="EnsemblMetazoa"/>
        </authorList>
    </citation>
    <scope>IDENTIFICATION</scope>
    <source>
        <strain evidence="2">IAEA</strain>
    </source>
</reference>
<dbReference type="STRING" id="7398.A0A1B0A3A3"/>
<evidence type="ECO:0008006" key="4">
    <source>
        <dbReference type="Google" id="ProtNLM"/>
    </source>
</evidence>
<organism evidence="2 3">
    <name type="scientific">Glossina pallidipes</name>
    <name type="common">Tsetse fly</name>
    <dbReference type="NCBI Taxonomy" id="7398"/>
    <lineage>
        <taxon>Eukaryota</taxon>
        <taxon>Metazoa</taxon>
        <taxon>Ecdysozoa</taxon>
        <taxon>Arthropoda</taxon>
        <taxon>Hexapoda</taxon>
        <taxon>Insecta</taxon>
        <taxon>Pterygota</taxon>
        <taxon>Neoptera</taxon>
        <taxon>Endopterygota</taxon>
        <taxon>Diptera</taxon>
        <taxon>Brachycera</taxon>
        <taxon>Muscomorpha</taxon>
        <taxon>Hippoboscoidea</taxon>
        <taxon>Glossinidae</taxon>
        <taxon>Glossina</taxon>
    </lineage>
</organism>
<dbReference type="EnsemblMetazoa" id="GPAI033150-RA">
    <property type="protein sequence ID" value="GPAI033150-PA"/>
    <property type="gene ID" value="GPAI033150"/>
</dbReference>
<evidence type="ECO:0000313" key="3">
    <source>
        <dbReference type="Proteomes" id="UP000092445"/>
    </source>
</evidence>
<protein>
    <recommendedName>
        <fullName evidence="4">Furin-like cysteine-rich domain-containing protein</fullName>
    </recommendedName>
</protein>
<name>A0A1B0A3A3_GLOPL</name>
<dbReference type="InterPro" id="IPR009030">
    <property type="entry name" value="Growth_fac_rcpt_cys_sf"/>
</dbReference>
<reference evidence="3" key="1">
    <citation type="submission" date="2014-03" db="EMBL/GenBank/DDBJ databases">
        <authorList>
            <person name="Aksoy S."/>
            <person name="Warren W."/>
            <person name="Wilson R.K."/>
        </authorList>
    </citation>
    <scope>NUCLEOTIDE SEQUENCE [LARGE SCALE GENOMIC DNA]</scope>
    <source>
        <strain evidence="3">IAEA</strain>
    </source>
</reference>
<accession>A0A1B0A3A3</accession>
<dbReference type="PANTHER" id="PTHR15332:SF175">
    <property type="entry name" value="PROPROTEIN CONVERTASE SUBTILISIN_KEXIN TYPE 5-LIKE"/>
    <property type="match status" value="1"/>
</dbReference>
<dbReference type="PANTHER" id="PTHR15332">
    <property type="entry name" value="PROPROTEIN CONVERTASE SUBTILISIN_KEXIN TYPE 5-LIKE"/>
    <property type="match status" value="1"/>
</dbReference>
<sequence>MQSCASCHSSCATCNGSAESQCITCRSGRFAHDGKCLNSCPDGFYADKKRQECIPCPTGCATCSSNGFCLTCQENWTRNKKGKCIITGSENCDESEYYDNSHCHPCHSTCETCDGPTESNCLSCPQSLLLQNSRCVSSCDDGYYMEAGVCAKCLHTCTQCVSRMNCTACAKGLQLQSGECRTTCADGYYSDRGTCAKCYLSCHTCSGPRRDQCVQCPSDWQLAGGECHPECPEGFYKSEFGCQKCHHYCKTCNGAGPLACTSCPAHFMLDGGLCMECLGSQYYDSPTQTCKTCHDSCRSCTGPGQYSCKTCAFPLHLDRLNNQCVPCCPNDASPEDQSCCHCDKDTGGCMNASPAGKRRIAAAAEQQQFGSSYGNSGGLYGNLVDDVDGKTSVGGSLGGYFSRVGSPLTTITAIAVAACLLIVTVFALIFAILQRSSNQPPRKMIRYNKIPSNAGKRRNRITSSSTLLKIDGENYVEDEEEDEEDEIDDVEEGHNYEIDYESKFNIAYEEDQHDSDIEYYNRNKANDSNLRKTKLKTLRKRDTPELQTVIRVPNRKILNIAMHQTEKNTQNSENNRTT</sequence>
<keyword evidence="1" id="KW-1133">Transmembrane helix</keyword>
<dbReference type="SUPFAM" id="SSF57184">
    <property type="entry name" value="Growth factor receptor domain"/>
    <property type="match status" value="3"/>
</dbReference>